<dbReference type="AlphaFoldDB" id="A0A6N7XKD5"/>
<dbReference type="SUPFAM" id="SSF111331">
    <property type="entry name" value="NAD kinase/diacylglycerol kinase-like"/>
    <property type="match status" value="1"/>
</dbReference>
<dbReference type="PANTHER" id="PTHR40697">
    <property type="entry name" value="ACETOIN CATABOLISM PROTEIN X"/>
    <property type="match status" value="1"/>
</dbReference>
<protein>
    <submittedName>
        <fullName evidence="1">ATP-NAD kinase</fullName>
    </submittedName>
</protein>
<evidence type="ECO:0000313" key="1">
    <source>
        <dbReference type="EMBL" id="MSU02509.1"/>
    </source>
</evidence>
<keyword evidence="1" id="KW-0418">Kinase</keyword>
<comment type="caution">
    <text evidence="1">The sequence shown here is derived from an EMBL/GenBank/DDBJ whole genome shotgun (WGS) entry which is preliminary data.</text>
</comment>
<evidence type="ECO:0000313" key="2">
    <source>
        <dbReference type="Proteomes" id="UP000469523"/>
    </source>
</evidence>
<dbReference type="GO" id="GO:0051287">
    <property type="term" value="F:NAD binding"/>
    <property type="evidence" value="ECO:0007669"/>
    <property type="project" value="UniProtKB-ARBA"/>
</dbReference>
<dbReference type="InterPro" id="IPR011386">
    <property type="entry name" value="Put_ATP-NAD_kin"/>
</dbReference>
<keyword evidence="1" id="KW-0808">Transferase</keyword>
<dbReference type="Pfam" id="PF01513">
    <property type="entry name" value="NAD_kinase"/>
    <property type="match status" value="1"/>
</dbReference>
<organism evidence="1 2">
    <name type="scientific">Tissierella pigra</name>
    <dbReference type="NCBI Taxonomy" id="2607614"/>
    <lineage>
        <taxon>Bacteria</taxon>
        <taxon>Bacillati</taxon>
        <taxon>Bacillota</taxon>
        <taxon>Tissierellia</taxon>
        <taxon>Tissierellales</taxon>
        <taxon>Tissierellaceae</taxon>
        <taxon>Tissierella</taxon>
    </lineage>
</organism>
<dbReference type="EMBL" id="VUNQ01000034">
    <property type="protein sequence ID" value="MSU02509.1"/>
    <property type="molecule type" value="Genomic_DNA"/>
</dbReference>
<dbReference type="Gene3D" id="3.40.50.10330">
    <property type="entry name" value="Probable inorganic polyphosphate/atp-NAD kinase, domain 1"/>
    <property type="match status" value="1"/>
</dbReference>
<dbReference type="PANTHER" id="PTHR40697:SF2">
    <property type="entry name" value="ATP-NAD KINASE-RELATED"/>
    <property type="match status" value="1"/>
</dbReference>
<dbReference type="InterPro" id="IPR016064">
    <property type="entry name" value="NAD/diacylglycerol_kinase_sf"/>
</dbReference>
<gene>
    <name evidence="1" type="ORF">FYJ83_13695</name>
</gene>
<proteinExistence type="predicted"/>
<dbReference type="Proteomes" id="UP000469523">
    <property type="component" value="Unassembled WGS sequence"/>
</dbReference>
<dbReference type="InterPro" id="IPR017438">
    <property type="entry name" value="ATP-NAD_kinase_N"/>
</dbReference>
<sequence length="372" mass="40802">MKIIGLIINPIAGMGGRVGLKGTDGIETLNKAIQLGAIKEAPNKAIKALRKLEPIKEKLLILTSSSDMGENQCKALGFNHEVVYKSNKITVFLDTLNAAKIMEKRGADLIIFVGGDGTARDIYNAVENRVVTVGIPAGVKIQSPVYGNTPELAGELALMYLKDGNLHIKEEEVVDIDEEAFRNNQVRTKLFGYLKVPYKKEWLQNKKAPTPLGEEESQKAIGLDIIDNMLEDIYYLIGPGTTTKAIMDQLNLPNSLLGVDIIKNKTIVKLDCNEKDILDILGNSVGKLIITPTGGQGYLLGRGNQQISPKVIEKIKKDNIIVISPNSKIVELKGNPLLIYTGDEALDKNLEGYYRIKIGYGMDIMYKVSVGH</sequence>
<dbReference type="InterPro" id="IPR002504">
    <property type="entry name" value="NADK"/>
</dbReference>
<dbReference type="RefSeq" id="WP_154441438.1">
    <property type="nucleotide sequence ID" value="NZ_VUNQ01000034.1"/>
</dbReference>
<reference evidence="1 2" key="1">
    <citation type="submission" date="2019-09" db="EMBL/GenBank/DDBJ databases">
        <title>In-depth cultivation of the pig gut microbiome towards novel bacterial diversity and tailored functional studies.</title>
        <authorList>
            <person name="Wylensek D."/>
            <person name="Hitch T.C.A."/>
            <person name="Clavel T."/>
        </authorList>
    </citation>
    <scope>NUCLEOTIDE SEQUENCE [LARGE SCALE GENOMIC DNA]</scope>
    <source>
        <strain evidence="1 2">WCA3-693-APC-4?</strain>
    </source>
</reference>
<dbReference type="PIRSF" id="PIRSF016907">
    <property type="entry name" value="Kin_ATP-NAD"/>
    <property type="match status" value="1"/>
</dbReference>
<dbReference type="Pfam" id="PF20143">
    <property type="entry name" value="NAD_kinase_C"/>
    <property type="match status" value="1"/>
</dbReference>
<dbReference type="GO" id="GO:0005524">
    <property type="term" value="F:ATP binding"/>
    <property type="evidence" value="ECO:0007669"/>
    <property type="project" value="UniProtKB-ARBA"/>
</dbReference>
<dbReference type="InterPro" id="IPR039065">
    <property type="entry name" value="AcoX-like"/>
</dbReference>
<dbReference type="GO" id="GO:0003951">
    <property type="term" value="F:NAD+ kinase activity"/>
    <property type="evidence" value="ECO:0007669"/>
    <property type="project" value="InterPro"/>
</dbReference>
<dbReference type="GO" id="GO:0006741">
    <property type="term" value="P:NADP+ biosynthetic process"/>
    <property type="evidence" value="ECO:0007669"/>
    <property type="project" value="InterPro"/>
</dbReference>
<name>A0A6N7XKD5_9FIRM</name>
<keyword evidence="2" id="KW-1185">Reference proteome</keyword>
<accession>A0A6N7XKD5</accession>